<feature type="region of interest" description="Disordered" evidence="1">
    <location>
        <begin position="900"/>
        <end position="952"/>
    </location>
</feature>
<feature type="compositionally biased region" description="Pro residues" evidence="1">
    <location>
        <begin position="931"/>
        <end position="946"/>
    </location>
</feature>
<feature type="compositionally biased region" description="Low complexity" evidence="1">
    <location>
        <begin position="808"/>
        <end position="848"/>
    </location>
</feature>
<feature type="compositionally biased region" description="Polar residues" evidence="1">
    <location>
        <begin position="544"/>
        <end position="562"/>
    </location>
</feature>
<feature type="compositionally biased region" description="Low complexity" evidence="1">
    <location>
        <begin position="259"/>
        <end position="271"/>
    </location>
</feature>
<feature type="compositionally biased region" description="Low complexity" evidence="1">
    <location>
        <begin position="567"/>
        <end position="579"/>
    </location>
</feature>
<feature type="compositionally biased region" description="Acidic residues" evidence="1">
    <location>
        <begin position="506"/>
        <end position="518"/>
    </location>
</feature>
<feature type="region of interest" description="Disordered" evidence="1">
    <location>
        <begin position="471"/>
        <end position="753"/>
    </location>
</feature>
<feature type="compositionally biased region" description="Polar residues" evidence="1">
    <location>
        <begin position="631"/>
        <end position="645"/>
    </location>
</feature>
<feature type="transmembrane region" description="Helical" evidence="2">
    <location>
        <begin position="212"/>
        <end position="231"/>
    </location>
</feature>
<feature type="compositionally biased region" description="Polar residues" evidence="1">
    <location>
        <begin position="580"/>
        <end position="603"/>
    </location>
</feature>
<feature type="compositionally biased region" description="Low complexity" evidence="1">
    <location>
        <begin position="647"/>
        <end position="660"/>
    </location>
</feature>
<dbReference type="Proteomes" id="UP001234178">
    <property type="component" value="Unassembled WGS sequence"/>
</dbReference>
<evidence type="ECO:0000313" key="4">
    <source>
        <dbReference type="Proteomes" id="UP001234178"/>
    </source>
</evidence>
<keyword evidence="4" id="KW-1185">Reference proteome</keyword>
<protein>
    <submittedName>
        <fullName evidence="3">Uncharacterized protein</fullName>
    </submittedName>
</protein>
<comment type="caution">
    <text evidence="3">The sequence shown here is derived from an EMBL/GenBank/DDBJ whole genome shotgun (WGS) entry which is preliminary data.</text>
</comment>
<keyword evidence="2" id="KW-1133">Transmembrane helix</keyword>
<name>A0ABR0A731_9CRUS</name>
<reference evidence="3 4" key="1">
    <citation type="journal article" date="2023" name="Nucleic Acids Res.">
        <title>The hologenome of Daphnia magna reveals possible DNA methylation and microbiome-mediated evolution of the host genome.</title>
        <authorList>
            <person name="Chaturvedi A."/>
            <person name="Li X."/>
            <person name="Dhandapani V."/>
            <person name="Marshall H."/>
            <person name="Kissane S."/>
            <person name="Cuenca-Cambronero M."/>
            <person name="Asole G."/>
            <person name="Calvet F."/>
            <person name="Ruiz-Romero M."/>
            <person name="Marangio P."/>
            <person name="Guigo R."/>
            <person name="Rago D."/>
            <person name="Mirbahai L."/>
            <person name="Eastwood N."/>
            <person name="Colbourne J.K."/>
            <person name="Zhou J."/>
            <person name="Mallon E."/>
            <person name="Orsini L."/>
        </authorList>
    </citation>
    <scope>NUCLEOTIDE SEQUENCE [LARGE SCALE GENOMIC DNA]</scope>
    <source>
        <strain evidence="3">LRV0_1</strain>
    </source>
</reference>
<feature type="transmembrane region" description="Helical" evidence="2">
    <location>
        <begin position="155"/>
        <end position="175"/>
    </location>
</feature>
<evidence type="ECO:0000313" key="3">
    <source>
        <dbReference type="EMBL" id="KAK4020940.1"/>
    </source>
</evidence>
<keyword evidence="2" id="KW-0812">Transmembrane</keyword>
<evidence type="ECO:0000256" key="1">
    <source>
        <dbReference type="SAM" id="MobiDB-lite"/>
    </source>
</evidence>
<keyword evidence="2" id="KW-0472">Membrane</keyword>
<feature type="compositionally biased region" description="Low complexity" evidence="1">
    <location>
        <begin position="921"/>
        <end position="930"/>
    </location>
</feature>
<gene>
    <name evidence="3" type="ORF">OUZ56_002879</name>
</gene>
<accession>A0ABR0A731</accession>
<feature type="region of interest" description="Disordered" evidence="1">
    <location>
        <begin position="393"/>
        <end position="420"/>
    </location>
</feature>
<feature type="transmembrane region" description="Helical" evidence="2">
    <location>
        <begin position="51"/>
        <end position="78"/>
    </location>
</feature>
<feature type="region of interest" description="Disordered" evidence="1">
    <location>
        <begin position="259"/>
        <end position="337"/>
    </location>
</feature>
<feature type="compositionally biased region" description="Basic and acidic residues" evidence="1">
    <location>
        <begin position="531"/>
        <end position="542"/>
    </location>
</feature>
<organism evidence="3 4">
    <name type="scientific">Daphnia magna</name>
    <dbReference type="NCBI Taxonomy" id="35525"/>
    <lineage>
        <taxon>Eukaryota</taxon>
        <taxon>Metazoa</taxon>
        <taxon>Ecdysozoa</taxon>
        <taxon>Arthropoda</taxon>
        <taxon>Crustacea</taxon>
        <taxon>Branchiopoda</taxon>
        <taxon>Diplostraca</taxon>
        <taxon>Cladocera</taxon>
        <taxon>Anomopoda</taxon>
        <taxon>Daphniidae</taxon>
        <taxon>Daphnia</taxon>
    </lineage>
</organism>
<dbReference type="EMBL" id="JAOYFB010000036">
    <property type="protein sequence ID" value="KAK4020940.1"/>
    <property type="molecule type" value="Genomic_DNA"/>
</dbReference>
<feature type="compositionally biased region" description="Polar residues" evidence="1">
    <location>
        <begin position="734"/>
        <end position="753"/>
    </location>
</feature>
<feature type="region of interest" description="Disordered" evidence="1">
    <location>
        <begin position="807"/>
        <end position="848"/>
    </location>
</feature>
<evidence type="ECO:0000256" key="2">
    <source>
        <dbReference type="SAM" id="Phobius"/>
    </source>
</evidence>
<feature type="compositionally biased region" description="Polar residues" evidence="1">
    <location>
        <begin position="673"/>
        <end position="690"/>
    </location>
</feature>
<proteinExistence type="predicted"/>
<sequence length="1001" mass="109127">MNQYLTSRIRVCHFRQHWAVAPARPDYMQSGLSGPLFRLLTLGVMKNWMKYGSIGVCFWSLLLVLVGVSQLTFGAYYISKLPIFKIGSPVWIGFLNVLCAAGLFGLHHKTLGLKDSPWLVADALESNKRKRGLPNGSIHQSIADLTAPTVQPFHLYWSIFICVITIFINIGNAVICQVGEWQHWITPTERDQLQTNLSVLAVQAHRVTVAQMSLAIIIGIFCTALNIWLAYTQRKSNKDPAIETGQSIQSNRTVTIDQAASGASTASAGSTQQRQGKISLRGISPAGYDNPNWVYGENGSSNSSGSQGVLLNPEPENSRQRPVSVSIISDSGGGGSTTRYATIRRAPSILMALPPELHHQQNFPPPRPIHLKSASFRFGGERDPVVQRQSRAAAKVSRSKTMRETTFMTSPPCYNGRPTFETTTQHTFAQRFQSSLDGNSALSFVHDTTAEEEEEATGGISVASTAPVADYPLAVDSPRPKAPIRSTKVENGMQTTVEADVMQHGEDDDEDDEEDEETPPARLSAVRHQVRSSDRIILRVESFRTLQTNPSRTSTPSASSGQRPHPVRNNSNVKRVSSSTQTDLSVLKASSSGFNSPDGQGQQRVKRSVLQPHGQQYPVSNAKVKQGGGVLSTSQASTETATMPQISPVESSSGYSSPRGTESKSPTPEPTLGSGQQDQQEAALATSTPAPANVTVIQIDPKPVISSNNKNNKEFHPRVTDVTYAIPRKRSERGTPTGQNESTSTTPDQSFQVSIQSKPVSRSVSFHHLSQAGRKAVYGNEWLNASSLLGNHLPPLAVMSIPRPALRSSSHQRYSSPSGTTRRASSSSSNINSGASQHLPPSGSSLSRSTSMYLAMSEIQRKLDLLQVLDTRHHLSVPSALNSDVVPVHRESQYVNHSYDDFYSASPSHHSEGGSRRMRSRSNSSSRQQPAPQPPPPPPPPPPPLPSVDLNDSLDSAKTLAYLSELEMLARHWRTQLLYKVELKSPSKRMGTVLENDSFQC</sequence>